<evidence type="ECO:0000313" key="3">
    <source>
        <dbReference type="EMBL" id="MFC5729506.1"/>
    </source>
</evidence>
<sequence length="444" mass="48053">MNNLSELLSDTVADPPREERDLGPVLARGRQRVRRRRLTAFGGATLATAAVVATVSLVSLDPGPPDLATAGVPQPDAPTLRLADAVPATEGSDYRVLASHTTEDLYADNGQYFDGVTDDGRILFRDGPRRNQPQARFALMDPATGEKDWLPDLDAGVAQTWPLQLGEDRLVLLSPDERSKTVGLVVHIFDRASRTWRTMTWAGLPEVEDPFRAVLGPKDRLYVPVPLTQGQPPKGGWPVSPDGEADDADADGDTYRLWSASLTDASDVRDEGLTVGSVAFTDDAMVWTDSTNGDAGQVHVRNLRTGAEHAFDPESGEKCNLLSFGATDDRIVMGQYCGTYDEGVRDDRVQVLDTEGNQVVTLQDSSIGGELASDHGDGLVTVTAYGRDTDGTYLYDLGSGRFLRITDEVSSWETSGPVPRGQFLWNTPANRGNGMTQHLGELID</sequence>
<dbReference type="SUPFAM" id="SSF82171">
    <property type="entry name" value="DPP6 N-terminal domain-like"/>
    <property type="match status" value="1"/>
</dbReference>
<protein>
    <recommendedName>
        <fullName evidence="5">WD40 repeat domain-containing protein</fullName>
    </recommendedName>
</protein>
<organism evidence="3 4">
    <name type="scientific">Nocardioides vastitatis</name>
    <dbReference type="NCBI Taxonomy" id="2568655"/>
    <lineage>
        <taxon>Bacteria</taxon>
        <taxon>Bacillati</taxon>
        <taxon>Actinomycetota</taxon>
        <taxon>Actinomycetes</taxon>
        <taxon>Propionibacteriales</taxon>
        <taxon>Nocardioidaceae</taxon>
        <taxon>Nocardioides</taxon>
    </lineage>
</organism>
<evidence type="ECO:0008006" key="5">
    <source>
        <dbReference type="Google" id="ProtNLM"/>
    </source>
</evidence>
<reference evidence="4" key="1">
    <citation type="journal article" date="2019" name="Int. J. Syst. Evol. Microbiol.">
        <title>The Global Catalogue of Microorganisms (GCM) 10K type strain sequencing project: providing services to taxonomists for standard genome sequencing and annotation.</title>
        <authorList>
            <consortium name="The Broad Institute Genomics Platform"/>
            <consortium name="The Broad Institute Genome Sequencing Center for Infectious Disease"/>
            <person name="Wu L."/>
            <person name="Ma J."/>
        </authorList>
    </citation>
    <scope>NUCLEOTIDE SEQUENCE [LARGE SCALE GENOMIC DNA]</scope>
    <source>
        <strain evidence="4">YIM 94188</strain>
    </source>
</reference>
<gene>
    <name evidence="3" type="ORF">ACFPQB_11310</name>
</gene>
<dbReference type="Proteomes" id="UP001596072">
    <property type="component" value="Unassembled WGS sequence"/>
</dbReference>
<keyword evidence="4" id="KW-1185">Reference proteome</keyword>
<evidence type="ECO:0000256" key="2">
    <source>
        <dbReference type="SAM" id="Phobius"/>
    </source>
</evidence>
<keyword evidence="2" id="KW-0812">Transmembrane</keyword>
<evidence type="ECO:0000313" key="4">
    <source>
        <dbReference type="Proteomes" id="UP001596072"/>
    </source>
</evidence>
<keyword evidence="2" id="KW-0472">Membrane</keyword>
<comment type="caution">
    <text evidence="3">The sequence shown here is derived from an EMBL/GenBank/DDBJ whole genome shotgun (WGS) entry which is preliminary data.</text>
</comment>
<name>A0ABW0ZF32_9ACTN</name>
<keyword evidence="2" id="KW-1133">Transmembrane helix</keyword>
<feature type="region of interest" description="Disordered" evidence="1">
    <location>
        <begin position="1"/>
        <end position="23"/>
    </location>
</feature>
<proteinExistence type="predicted"/>
<feature type="region of interest" description="Disordered" evidence="1">
    <location>
        <begin position="225"/>
        <end position="248"/>
    </location>
</feature>
<accession>A0ABW0ZF32</accession>
<dbReference type="EMBL" id="JBHSNS010000004">
    <property type="protein sequence ID" value="MFC5729506.1"/>
    <property type="molecule type" value="Genomic_DNA"/>
</dbReference>
<dbReference type="RefSeq" id="WP_136436075.1">
    <property type="nucleotide sequence ID" value="NZ_JBHSNS010000004.1"/>
</dbReference>
<feature type="transmembrane region" description="Helical" evidence="2">
    <location>
        <begin position="38"/>
        <end position="60"/>
    </location>
</feature>
<evidence type="ECO:0000256" key="1">
    <source>
        <dbReference type="SAM" id="MobiDB-lite"/>
    </source>
</evidence>